<evidence type="ECO:0000259" key="4">
    <source>
        <dbReference type="Pfam" id="PF17676"/>
    </source>
</evidence>
<dbReference type="InterPro" id="IPR027478">
    <property type="entry name" value="LdcA_N"/>
</dbReference>
<dbReference type="EMBL" id="JAPNKA010000001">
    <property type="protein sequence ID" value="MCY1081671.1"/>
    <property type="molecule type" value="Genomic_DNA"/>
</dbReference>
<accession>A0ABT4AJB9</accession>
<evidence type="ECO:0000259" key="3">
    <source>
        <dbReference type="Pfam" id="PF02016"/>
    </source>
</evidence>
<dbReference type="RefSeq" id="WP_267540260.1">
    <property type="nucleotide sequence ID" value="NZ_JAPNKA010000001.1"/>
</dbReference>
<dbReference type="InterPro" id="IPR027461">
    <property type="entry name" value="Carboxypeptidase_A_C_sf"/>
</dbReference>
<dbReference type="Gene3D" id="3.50.30.60">
    <property type="entry name" value="LD-carboxypeptidase A C-terminal domain-like"/>
    <property type="match status" value="1"/>
</dbReference>
<gene>
    <name evidence="5" type="ORF">OV287_45200</name>
</gene>
<dbReference type="Pfam" id="PF17676">
    <property type="entry name" value="Peptidase_S66C"/>
    <property type="match status" value="1"/>
</dbReference>
<feature type="domain" description="LD-carboxypeptidase N-terminal" evidence="3">
    <location>
        <begin position="15"/>
        <end position="134"/>
    </location>
</feature>
<dbReference type="InterPro" id="IPR040449">
    <property type="entry name" value="Peptidase_S66_N"/>
</dbReference>
<protein>
    <submittedName>
        <fullName evidence="5">LD-carboxypeptidase</fullName>
    </submittedName>
</protein>
<dbReference type="InterPro" id="IPR040921">
    <property type="entry name" value="Peptidase_S66C"/>
</dbReference>
<dbReference type="PANTHER" id="PTHR30237:SF4">
    <property type="entry name" value="LD-CARBOXYPEPTIDASE C-TERMINAL DOMAIN-CONTAINING PROTEIN"/>
    <property type="match status" value="1"/>
</dbReference>
<evidence type="ECO:0000256" key="2">
    <source>
        <dbReference type="ARBA" id="ARBA00022801"/>
    </source>
</evidence>
<dbReference type="Gene3D" id="3.40.50.10740">
    <property type="entry name" value="Class I glutamine amidotransferase-like"/>
    <property type="match status" value="1"/>
</dbReference>
<feature type="domain" description="LD-carboxypeptidase C-terminal" evidence="4">
    <location>
        <begin position="210"/>
        <end position="332"/>
    </location>
</feature>
<comment type="similarity">
    <text evidence="1">Belongs to the peptidase S66 family.</text>
</comment>
<dbReference type="SUPFAM" id="SSF52317">
    <property type="entry name" value="Class I glutamine amidotransferase-like"/>
    <property type="match status" value="1"/>
</dbReference>
<dbReference type="Proteomes" id="UP001207654">
    <property type="component" value="Unassembled WGS sequence"/>
</dbReference>
<dbReference type="PANTHER" id="PTHR30237">
    <property type="entry name" value="MURAMOYLTETRAPEPTIDE CARBOXYPEPTIDASE"/>
    <property type="match status" value="1"/>
</dbReference>
<dbReference type="SUPFAM" id="SSF141986">
    <property type="entry name" value="LD-carboxypeptidase A C-terminal domain-like"/>
    <property type="match status" value="1"/>
</dbReference>
<evidence type="ECO:0000256" key="1">
    <source>
        <dbReference type="ARBA" id="ARBA00010233"/>
    </source>
</evidence>
<dbReference type="InterPro" id="IPR003507">
    <property type="entry name" value="S66_fam"/>
</dbReference>
<organism evidence="5 6">
    <name type="scientific">Archangium lansingense</name>
    <dbReference type="NCBI Taxonomy" id="2995310"/>
    <lineage>
        <taxon>Bacteria</taxon>
        <taxon>Pseudomonadati</taxon>
        <taxon>Myxococcota</taxon>
        <taxon>Myxococcia</taxon>
        <taxon>Myxococcales</taxon>
        <taxon>Cystobacterineae</taxon>
        <taxon>Archangiaceae</taxon>
        <taxon>Archangium</taxon>
    </lineage>
</organism>
<reference evidence="5 6" key="1">
    <citation type="submission" date="2022-11" db="EMBL/GenBank/DDBJ databases">
        <title>Minimal conservation of predation-associated metabolite biosynthetic gene clusters underscores biosynthetic potential of Myxococcota including descriptions for ten novel species: Archangium lansinium sp. nov., Myxococcus landrumus sp. nov., Nannocystis bai.</title>
        <authorList>
            <person name="Ahearne A."/>
            <person name="Stevens C."/>
            <person name="Phillips K."/>
        </authorList>
    </citation>
    <scope>NUCLEOTIDE SEQUENCE [LARGE SCALE GENOMIC DNA]</scope>
    <source>
        <strain evidence="5 6">MIWBW</strain>
    </source>
</reference>
<proteinExistence type="inferred from homology"/>
<evidence type="ECO:0000313" key="5">
    <source>
        <dbReference type="EMBL" id="MCY1081671.1"/>
    </source>
</evidence>
<keyword evidence="2" id="KW-0378">Hydrolase</keyword>
<name>A0ABT4AJB9_9BACT</name>
<dbReference type="CDD" id="cd07062">
    <property type="entry name" value="Peptidase_S66_mccF_like"/>
    <property type="match status" value="1"/>
</dbReference>
<dbReference type="InterPro" id="IPR029062">
    <property type="entry name" value="Class_I_gatase-like"/>
</dbReference>
<dbReference type="Pfam" id="PF02016">
    <property type="entry name" value="Peptidase_S66"/>
    <property type="match status" value="1"/>
</dbReference>
<comment type="caution">
    <text evidence="5">The sequence shown here is derived from an EMBL/GenBank/DDBJ whole genome shotgun (WGS) entry which is preliminary data.</text>
</comment>
<dbReference type="PIRSF" id="PIRSF028757">
    <property type="entry name" value="LD-carboxypeptidase"/>
    <property type="match status" value="1"/>
</dbReference>
<keyword evidence="6" id="KW-1185">Reference proteome</keyword>
<sequence>MPMRKPARLQPGDTVAILSPSAGLPSLFPHTFDAGLAVLRERLGLRIREYPTTRASPEALARDPQARARDLHQAFRDEEVKAVIASIGGDDSVRLLPHLDAEVFARNPKVLMGYSDTTTLLTYVNRLGVVTFHGPSVMAGFAQASSLPASFLEHARAMLFEPRAELEYRPYGSWSDGYPDWRDSANATRIHAPQPDSEGFRFIQGRGVARGELFGGCIEVLEFMKGTRFWPEPEFWSGKLLFLETSEEKPSPEQVRRWLRNYGLQGVFERISGLLFGRPRSYSREEKAALEQVLLDVVAGEFGRGELPLVTNLDFGHTDPQRIVPLGVRAEVDCEARRLRLLEPAVL</sequence>
<evidence type="ECO:0000313" key="6">
    <source>
        <dbReference type="Proteomes" id="UP001207654"/>
    </source>
</evidence>